<gene>
    <name evidence="1" type="ORF">OPV22_031322</name>
</gene>
<dbReference type="EMBL" id="JAQQAF010000009">
    <property type="protein sequence ID" value="KAJ8458396.1"/>
    <property type="molecule type" value="Genomic_DNA"/>
</dbReference>
<dbReference type="AlphaFoldDB" id="A0AAV8NZ81"/>
<accession>A0AAV8NZ81</accession>
<name>A0AAV8NZ81_ENSVE</name>
<reference evidence="1 2" key="1">
    <citation type="submission" date="2022-12" db="EMBL/GenBank/DDBJ databases">
        <title>Chromosome-scale assembly of the Ensete ventricosum genome.</title>
        <authorList>
            <person name="Dussert Y."/>
            <person name="Stocks J."/>
            <person name="Wendawek A."/>
            <person name="Woldeyes F."/>
            <person name="Nichols R.A."/>
            <person name="Borrell J.S."/>
        </authorList>
    </citation>
    <scope>NUCLEOTIDE SEQUENCE [LARGE SCALE GENOMIC DNA]</scope>
    <source>
        <strain evidence="2">cv. Maze</strain>
        <tissue evidence="1">Seeds</tissue>
    </source>
</reference>
<evidence type="ECO:0000313" key="1">
    <source>
        <dbReference type="EMBL" id="KAJ8458396.1"/>
    </source>
</evidence>
<protein>
    <submittedName>
        <fullName evidence="1">Uncharacterized protein</fullName>
    </submittedName>
</protein>
<dbReference type="Proteomes" id="UP001222027">
    <property type="component" value="Unassembled WGS sequence"/>
</dbReference>
<keyword evidence="2" id="KW-1185">Reference proteome</keyword>
<proteinExistence type="predicted"/>
<organism evidence="1 2">
    <name type="scientific">Ensete ventricosum</name>
    <name type="common">Abyssinian banana</name>
    <name type="synonym">Musa ensete</name>
    <dbReference type="NCBI Taxonomy" id="4639"/>
    <lineage>
        <taxon>Eukaryota</taxon>
        <taxon>Viridiplantae</taxon>
        <taxon>Streptophyta</taxon>
        <taxon>Embryophyta</taxon>
        <taxon>Tracheophyta</taxon>
        <taxon>Spermatophyta</taxon>
        <taxon>Magnoliopsida</taxon>
        <taxon>Liliopsida</taxon>
        <taxon>Zingiberales</taxon>
        <taxon>Musaceae</taxon>
        <taxon>Ensete</taxon>
    </lineage>
</organism>
<evidence type="ECO:0000313" key="2">
    <source>
        <dbReference type="Proteomes" id="UP001222027"/>
    </source>
</evidence>
<sequence length="90" mass="10699">MAKLKGTEATFHMFLFPFYFFYIDLPSNIDHDKGLSLWNHGLLHLKQWRSFKLYLHREDCVNIHSPCIEKHSDDLSSPNPALVYDYHMLC</sequence>
<comment type="caution">
    <text evidence="1">The sequence shown here is derived from an EMBL/GenBank/DDBJ whole genome shotgun (WGS) entry which is preliminary data.</text>
</comment>